<dbReference type="EMBL" id="JAUHHV010000011">
    <property type="protein sequence ID" value="KAK1407116.1"/>
    <property type="molecule type" value="Genomic_DNA"/>
</dbReference>
<reference evidence="3" key="1">
    <citation type="journal article" date="2023" name="bioRxiv">
        <title>Improved chromosome-level genome assembly for marigold (Tagetes erecta).</title>
        <authorList>
            <person name="Jiang F."/>
            <person name="Yuan L."/>
            <person name="Wang S."/>
            <person name="Wang H."/>
            <person name="Xu D."/>
            <person name="Wang A."/>
            <person name="Fan W."/>
        </authorList>
    </citation>
    <scope>NUCLEOTIDE SEQUENCE</scope>
    <source>
        <strain evidence="3">WSJ</strain>
        <tissue evidence="3">Leaf</tissue>
    </source>
</reference>
<comment type="caution">
    <text evidence="3">The sequence shown here is derived from an EMBL/GenBank/DDBJ whole genome shotgun (WGS) entry which is preliminary data.</text>
</comment>
<gene>
    <name evidence="3" type="ORF">QVD17_38727</name>
</gene>
<evidence type="ECO:0000256" key="2">
    <source>
        <dbReference type="SAM" id="SignalP"/>
    </source>
</evidence>
<keyword evidence="2" id="KW-0732">Signal</keyword>
<evidence type="ECO:0000313" key="4">
    <source>
        <dbReference type="Proteomes" id="UP001229421"/>
    </source>
</evidence>
<name>A0AAD8NGG4_TARER</name>
<evidence type="ECO:0000313" key="3">
    <source>
        <dbReference type="EMBL" id="KAK1407116.1"/>
    </source>
</evidence>
<dbReference type="AlphaFoldDB" id="A0AAD8NGG4"/>
<evidence type="ECO:0000256" key="1">
    <source>
        <dbReference type="SAM" id="MobiDB-lite"/>
    </source>
</evidence>
<feature type="chain" id="PRO_5042193560" evidence="2">
    <location>
        <begin position="21"/>
        <end position="92"/>
    </location>
</feature>
<keyword evidence="4" id="KW-1185">Reference proteome</keyword>
<proteinExistence type="predicted"/>
<sequence>MRAYLLLAIFLCHHLILTKGLTLQQLQGVEGVEIDSGNVVRVKHELKVGKGTYGGANMNRDPNASKSDSSSSQLPRIFCVSVGFFILLLFVY</sequence>
<feature type="region of interest" description="Disordered" evidence="1">
    <location>
        <begin position="50"/>
        <end position="73"/>
    </location>
</feature>
<organism evidence="3 4">
    <name type="scientific">Tagetes erecta</name>
    <name type="common">African marigold</name>
    <dbReference type="NCBI Taxonomy" id="13708"/>
    <lineage>
        <taxon>Eukaryota</taxon>
        <taxon>Viridiplantae</taxon>
        <taxon>Streptophyta</taxon>
        <taxon>Embryophyta</taxon>
        <taxon>Tracheophyta</taxon>
        <taxon>Spermatophyta</taxon>
        <taxon>Magnoliopsida</taxon>
        <taxon>eudicotyledons</taxon>
        <taxon>Gunneridae</taxon>
        <taxon>Pentapetalae</taxon>
        <taxon>asterids</taxon>
        <taxon>campanulids</taxon>
        <taxon>Asterales</taxon>
        <taxon>Asteraceae</taxon>
        <taxon>Asteroideae</taxon>
        <taxon>Heliantheae alliance</taxon>
        <taxon>Tageteae</taxon>
        <taxon>Tagetes</taxon>
    </lineage>
</organism>
<dbReference type="Proteomes" id="UP001229421">
    <property type="component" value="Unassembled WGS sequence"/>
</dbReference>
<feature type="signal peptide" evidence="2">
    <location>
        <begin position="1"/>
        <end position="20"/>
    </location>
</feature>
<protein>
    <submittedName>
        <fullName evidence="3">Uncharacterized protein</fullName>
    </submittedName>
</protein>
<accession>A0AAD8NGG4</accession>